<evidence type="ECO:0000256" key="1">
    <source>
        <dbReference type="ARBA" id="ARBA00009737"/>
    </source>
</evidence>
<dbReference type="PANTHER" id="PTHR33732">
    <property type="entry name" value="REF/SRPP-LIKE PROTEIN OS05G0151300/LOC_OS05G05940"/>
    <property type="match status" value="1"/>
</dbReference>
<dbReference type="Proteomes" id="UP001190926">
    <property type="component" value="Unassembled WGS sequence"/>
</dbReference>
<dbReference type="EMBL" id="SDAM02004710">
    <property type="protein sequence ID" value="KAH6820089.1"/>
    <property type="molecule type" value="Genomic_DNA"/>
</dbReference>
<protein>
    <recommendedName>
        <fullName evidence="4">REF/SRPP-like protein</fullName>
    </recommendedName>
</protein>
<dbReference type="PANTHER" id="PTHR33732:SF9">
    <property type="entry name" value="REF_SRPP-LIKE PROTEIN OS05G0151300_LOC_OS05G05940"/>
    <property type="match status" value="1"/>
</dbReference>
<reference evidence="2 3" key="1">
    <citation type="journal article" date="2021" name="Nat. Commun.">
        <title>Incipient diploidization of the medicinal plant Perilla within 10,000 years.</title>
        <authorList>
            <person name="Zhang Y."/>
            <person name="Shen Q."/>
            <person name="Leng L."/>
            <person name="Zhang D."/>
            <person name="Chen S."/>
            <person name="Shi Y."/>
            <person name="Ning Z."/>
            <person name="Chen S."/>
        </authorList>
    </citation>
    <scope>NUCLEOTIDE SEQUENCE [LARGE SCALE GENOMIC DNA]</scope>
    <source>
        <strain evidence="3">cv. PC099</strain>
    </source>
</reference>
<name>A0AAD4NYQ0_PERFH</name>
<evidence type="ECO:0000313" key="3">
    <source>
        <dbReference type="Proteomes" id="UP001190926"/>
    </source>
</evidence>
<organism evidence="2 3">
    <name type="scientific">Perilla frutescens var. hirtella</name>
    <name type="common">Perilla citriodora</name>
    <name type="synonym">Perilla setoyensis</name>
    <dbReference type="NCBI Taxonomy" id="608512"/>
    <lineage>
        <taxon>Eukaryota</taxon>
        <taxon>Viridiplantae</taxon>
        <taxon>Streptophyta</taxon>
        <taxon>Embryophyta</taxon>
        <taxon>Tracheophyta</taxon>
        <taxon>Spermatophyta</taxon>
        <taxon>Magnoliopsida</taxon>
        <taxon>eudicotyledons</taxon>
        <taxon>Gunneridae</taxon>
        <taxon>Pentapetalae</taxon>
        <taxon>asterids</taxon>
        <taxon>lamiids</taxon>
        <taxon>Lamiales</taxon>
        <taxon>Lamiaceae</taxon>
        <taxon>Nepetoideae</taxon>
        <taxon>Elsholtzieae</taxon>
        <taxon>Perilla</taxon>
    </lineage>
</organism>
<comment type="caution">
    <text evidence="2">The sequence shown here is derived from an EMBL/GenBank/DDBJ whole genome shotgun (WGS) entry which is preliminary data.</text>
</comment>
<dbReference type="InterPro" id="IPR008802">
    <property type="entry name" value="REF"/>
</dbReference>
<proteinExistence type="inferred from homology"/>
<sequence>MAKTDCNLQPPKSARSDQEMRPKLKYLDFVVVATLHVLMLAAKLYASAKDRSGRLKPGVTIVEDSVTTVLGPLYAKSHHLSFQFLSFVDRKVDASVNKVQSYVPQSLRRASFKAFKQARRAPIAARSVMAEVKSAGMVETASGLAKTVYAKYEPVAKGLYTKYEPVTEEYAIYVWHLLNQYALFQRAAQAAAPIAGYFSEMYNEKVQYAAKNGYRVASHLPLIPIEKIAEALRNENMKPVVIDGVRADEVAA</sequence>
<gene>
    <name evidence="2" type="ORF">C2S53_015892</name>
</gene>
<evidence type="ECO:0000313" key="2">
    <source>
        <dbReference type="EMBL" id="KAH6820089.1"/>
    </source>
</evidence>
<dbReference type="Pfam" id="PF05755">
    <property type="entry name" value="REF"/>
    <property type="match status" value="1"/>
</dbReference>
<comment type="similarity">
    <text evidence="1">Belongs to the REF/SRPP family.</text>
</comment>
<accession>A0AAD4NYQ0</accession>
<evidence type="ECO:0008006" key="4">
    <source>
        <dbReference type="Google" id="ProtNLM"/>
    </source>
</evidence>
<keyword evidence="3" id="KW-1185">Reference proteome</keyword>
<dbReference type="AlphaFoldDB" id="A0AAD4NYQ0"/>